<evidence type="ECO:0000313" key="1">
    <source>
        <dbReference type="EMBL" id="HIU51100.1"/>
    </source>
</evidence>
<sequence length="134" mass="15624">MENEILALNIEFVIPDIYYSDGLLMVDVAENRIFGILTQDTFECELTLQNGFLMKGIFYMASEDDPYDTVEVHLQFENVEMTSIFYQTEYQLKVIEEGEIPDLFAKLIVQDAELDPFRVQRAIENYNRYKGGLL</sequence>
<accession>A0A9D1LZJ8</accession>
<reference evidence="1" key="1">
    <citation type="submission" date="2020-10" db="EMBL/GenBank/DDBJ databases">
        <authorList>
            <person name="Gilroy R."/>
        </authorList>
    </citation>
    <scope>NUCLEOTIDE SEQUENCE</scope>
    <source>
        <strain evidence="1">CHK195-15760</strain>
    </source>
</reference>
<organism evidence="1 2">
    <name type="scientific">Candidatus Merdicola faecigallinarum</name>
    <dbReference type="NCBI Taxonomy" id="2840862"/>
    <lineage>
        <taxon>Bacteria</taxon>
        <taxon>Bacillati</taxon>
        <taxon>Bacillota</taxon>
        <taxon>Clostridia</taxon>
        <taxon>Candidatus Merdicola</taxon>
    </lineage>
</organism>
<gene>
    <name evidence="1" type="ORF">IAB70_00505</name>
</gene>
<reference evidence="1" key="2">
    <citation type="journal article" date="2021" name="PeerJ">
        <title>Extensive microbial diversity within the chicken gut microbiome revealed by metagenomics and culture.</title>
        <authorList>
            <person name="Gilroy R."/>
            <person name="Ravi A."/>
            <person name="Getino M."/>
            <person name="Pursley I."/>
            <person name="Horton D.L."/>
            <person name="Alikhan N.F."/>
            <person name="Baker D."/>
            <person name="Gharbi K."/>
            <person name="Hall N."/>
            <person name="Watson M."/>
            <person name="Adriaenssens E.M."/>
            <person name="Foster-Nyarko E."/>
            <person name="Jarju S."/>
            <person name="Secka A."/>
            <person name="Antonio M."/>
            <person name="Oren A."/>
            <person name="Chaudhuri R.R."/>
            <person name="La Ragione R."/>
            <person name="Hildebrand F."/>
            <person name="Pallen M.J."/>
        </authorList>
    </citation>
    <scope>NUCLEOTIDE SEQUENCE</scope>
    <source>
        <strain evidence="1">CHK195-15760</strain>
    </source>
</reference>
<protein>
    <submittedName>
        <fullName evidence="1">Uncharacterized protein</fullName>
    </submittedName>
</protein>
<dbReference type="Proteomes" id="UP000824093">
    <property type="component" value="Unassembled WGS sequence"/>
</dbReference>
<comment type="caution">
    <text evidence="1">The sequence shown here is derived from an EMBL/GenBank/DDBJ whole genome shotgun (WGS) entry which is preliminary data.</text>
</comment>
<dbReference type="AlphaFoldDB" id="A0A9D1LZJ8"/>
<dbReference type="EMBL" id="DVNH01000005">
    <property type="protein sequence ID" value="HIU51100.1"/>
    <property type="molecule type" value="Genomic_DNA"/>
</dbReference>
<name>A0A9D1LZJ8_9FIRM</name>
<proteinExistence type="predicted"/>
<evidence type="ECO:0000313" key="2">
    <source>
        <dbReference type="Proteomes" id="UP000824093"/>
    </source>
</evidence>